<proteinExistence type="predicted"/>
<feature type="signal peptide" evidence="1">
    <location>
        <begin position="1"/>
        <end position="25"/>
    </location>
</feature>
<dbReference type="Proteomes" id="UP001631957">
    <property type="component" value="Unassembled WGS sequence"/>
</dbReference>
<comment type="caution">
    <text evidence="2">The sequence shown here is derived from an EMBL/GenBank/DDBJ whole genome shotgun (WGS) entry which is preliminary data.</text>
</comment>
<dbReference type="EMBL" id="JBJVNI010000005">
    <property type="protein sequence ID" value="MFM9609228.1"/>
    <property type="molecule type" value="Genomic_DNA"/>
</dbReference>
<keyword evidence="1" id="KW-0732">Signal</keyword>
<reference evidence="2 3" key="1">
    <citation type="submission" date="2024-12" db="EMBL/GenBank/DDBJ databases">
        <title>Forecasting of Potato common scab and diversities of Pathogenic streptomyces spp. in china.</title>
        <authorList>
            <person name="Handique U."/>
            <person name="Wu J."/>
        </authorList>
    </citation>
    <scope>NUCLEOTIDE SEQUENCE [LARGE SCALE GENOMIC DNA]</scope>
    <source>
        <strain evidence="2 3">ZRIMU1530</strain>
    </source>
</reference>
<accession>A0ABW9HP72</accession>
<sequence length="348" mass="36780">MGKQPVSRRKMLTAAAGTAAVVATAAWTRPTSATAQAGGSAPPGAGRLPAQYIVPGDRAFPTGHAYDPRTGHIYVGSAADGTLYRGHLTKSAVRSWSADGTDGRSTTSGMAIDSAGRLMVGGADTGTLRVYDTERGALLALLRGVDGGFVNEIAVAPDGSTYATDSFRPVVYRLAGSGSGWRLERWLDVTATPIEWIDGRHNLNGITCVGGHLLTVNSSTGQLWRIDRYTRQVLRVDLGGHQLPNGDGLAFRDGLLYVVQGNINDVPDLTPQVTVIAMSPDLSRGRYTSRLLAPGGFHHPSSISLARDRALVVNSQYSRWINGLPPEVLPFTLSAVRLDAAVPADQGL</sequence>
<dbReference type="InterPro" id="IPR011042">
    <property type="entry name" value="6-blade_b-propeller_TolB-like"/>
</dbReference>
<evidence type="ECO:0000313" key="3">
    <source>
        <dbReference type="Proteomes" id="UP001631957"/>
    </source>
</evidence>
<organism evidence="2 3">
    <name type="scientific">Streptomyces niveiscabiei</name>
    <dbReference type="NCBI Taxonomy" id="164115"/>
    <lineage>
        <taxon>Bacteria</taxon>
        <taxon>Bacillati</taxon>
        <taxon>Actinomycetota</taxon>
        <taxon>Actinomycetes</taxon>
        <taxon>Kitasatosporales</taxon>
        <taxon>Streptomycetaceae</taxon>
        <taxon>Streptomyces</taxon>
    </lineage>
</organism>
<keyword evidence="3" id="KW-1185">Reference proteome</keyword>
<dbReference type="Gene3D" id="2.120.10.30">
    <property type="entry name" value="TolB, C-terminal domain"/>
    <property type="match status" value="1"/>
</dbReference>
<name>A0ABW9HP72_9ACTN</name>
<dbReference type="SUPFAM" id="SSF63829">
    <property type="entry name" value="Calcium-dependent phosphotriesterase"/>
    <property type="match status" value="1"/>
</dbReference>
<protein>
    <submittedName>
        <fullName evidence="2">SMP-30/gluconolactonase/LRE family protein</fullName>
    </submittedName>
</protein>
<evidence type="ECO:0000313" key="2">
    <source>
        <dbReference type="EMBL" id="MFM9609228.1"/>
    </source>
</evidence>
<feature type="chain" id="PRO_5045735017" evidence="1">
    <location>
        <begin position="26"/>
        <end position="348"/>
    </location>
</feature>
<gene>
    <name evidence="2" type="ORF">ACKI18_10935</name>
</gene>
<dbReference type="InterPro" id="IPR006311">
    <property type="entry name" value="TAT_signal"/>
</dbReference>
<dbReference type="RefSeq" id="WP_409121092.1">
    <property type="nucleotide sequence ID" value="NZ_JBJVNI010000005.1"/>
</dbReference>
<evidence type="ECO:0000256" key="1">
    <source>
        <dbReference type="SAM" id="SignalP"/>
    </source>
</evidence>
<dbReference type="PROSITE" id="PS51318">
    <property type="entry name" value="TAT"/>
    <property type="match status" value="1"/>
</dbReference>